<organism evidence="13 14">
    <name type="scientific">Roseateles violae</name>
    <dbReference type="NCBI Taxonomy" id="3058042"/>
    <lineage>
        <taxon>Bacteria</taxon>
        <taxon>Pseudomonadati</taxon>
        <taxon>Pseudomonadota</taxon>
        <taxon>Betaproteobacteria</taxon>
        <taxon>Burkholderiales</taxon>
        <taxon>Sphaerotilaceae</taxon>
        <taxon>Roseateles</taxon>
    </lineage>
</organism>
<evidence type="ECO:0000256" key="9">
    <source>
        <dbReference type="ARBA" id="ARBA00023027"/>
    </source>
</evidence>
<evidence type="ECO:0000256" key="7">
    <source>
        <dbReference type="ARBA" id="ARBA00022741"/>
    </source>
</evidence>
<sequence>MAVNAVPGNQRIGLFGGSFDPVHRAHLSLAHCALAQLSLDRLLWLPAGRPWQKSGQNLAAPEHRRAMVELMIAGEPRFAVDDSELAREGASYTIDTVRQHLAAVPGAQIFLVIGQDQYERLQTWHDWPALLGLVTLAVAARHGMAVQASAEVAAVPHPLQVLAMPELPFSSTDVRAKAARGEDIRPLVGDAVAGYIARHRLYSE</sequence>
<evidence type="ECO:0000256" key="5">
    <source>
        <dbReference type="ARBA" id="ARBA00022679"/>
    </source>
</evidence>
<evidence type="ECO:0000256" key="6">
    <source>
        <dbReference type="ARBA" id="ARBA00022695"/>
    </source>
</evidence>
<dbReference type="RefSeq" id="WP_290358200.1">
    <property type="nucleotide sequence ID" value="NZ_JAUHHC010000002.1"/>
</dbReference>
<dbReference type="NCBIfam" id="TIGR00482">
    <property type="entry name" value="nicotinate (nicotinamide) nucleotide adenylyltransferase"/>
    <property type="match status" value="1"/>
</dbReference>
<feature type="domain" description="Cytidyltransferase-like" evidence="12">
    <location>
        <begin position="14"/>
        <end position="176"/>
    </location>
</feature>
<keyword evidence="9 11" id="KW-0520">NAD</keyword>
<dbReference type="GO" id="GO:0004515">
    <property type="term" value="F:nicotinate-nucleotide adenylyltransferase activity"/>
    <property type="evidence" value="ECO:0007669"/>
    <property type="project" value="UniProtKB-EC"/>
</dbReference>
<dbReference type="EC" id="2.7.7.18" evidence="11"/>
<dbReference type="NCBIfam" id="TIGR00125">
    <property type="entry name" value="cyt_tran_rel"/>
    <property type="match status" value="1"/>
</dbReference>
<name>A0ABT8DUN3_9BURK</name>
<keyword evidence="8 11" id="KW-0067">ATP-binding</keyword>
<comment type="caution">
    <text evidence="13">The sequence shown here is derived from an EMBL/GenBank/DDBJ whole genome shotgun (WGS) entry which is preliminary data.</text>
</comment>
<evidence type="ECO:0000256" key="3">
    <source>
        <dbReference type="ARBA" id="ARBA00009014"/>
    </source>
</evidence>
<evidence type="ECO:0000256" key="10">
    <source>
        <dbReference type="ARBA" id="ARBA00048721"/>
    </source>
</evidence>
<keyword evidence="7 11" id="KW-0547">Nucleotide-binding</keyword>
<comment type="similarity">
    <text evidence="3 11">Belongs to the NadD family.</text>
</comment>
<keyword evidence="5 11" id="KW-0808">Transferase</keyword>
<dbReference type="HAMAP" id="MF_00244">
    <property type="entry name" value="NaMN_adenylyltr"/>
    <property type="match status" value="1"/>
</dbReference>
<comment type="catalytic activity">
    <reaction evidence="10 11">
        <text>nicotinate beta-D-ribonucleotide + ATP + H(+) = deamido-NAD(+) + diphosphate</text>
        <dbReference type="Rhea" id="RHEA:22860"/>
        <dbReference type="ChEBI" id="CHEBI:15378"/>
        <dbReference type="ChEBI" id="CHEBI:30616"/>
        <dbReference type="ChEBI" id="CHEBI:33019"/>
        <dbReference type="ChEBI" id="CHEBI:57502"/>
        <dbReference type="ChEBI" id="CHEBI:58437"/>
        <dbReference type="EC" id="2.7.7.18"/>
    </reaction>
</comment>
<evidence type="ECO:0000313" key="13">
    <source>
        <dbReference type="EMBL" id="MDN3919876.1"/>
    </source>
</evidence>
<dbReference type="CDD" id="cd02165">
    <property type="entry name" value="NMNAT"/>
    <property type="match status" value="1"/>
</dbReference>
<dbReference type="SUPFAM" id="SSF52374">
    <property type="entry name" value="Nucleotidylyl transferase"/>
    <property type="match status" value="1"/>
</dbReference>
<keyword evidence="14" id="KW-1185">Reference proteome</keyword>
<accession>A0ABT8DUN3</accession>
<evidence type="ECO:0000259" key="12">
    <source>
        <dbReference type="Pfam" id="PF01467"/>
    </source>
</evidence>
<dbReference type="PANTHER" id="PTHR39321:SF3">
    <property type="entry name" value="PHOSPHOPANTETHEINE ADENYLYLTRANSFERASE"/>
    <property type="match status" value="1"/>
</dbReference>
<dbReference type="InterPro" id="IPR014729">
    <property type="entry name" value="Rossmann-like_a/b/a_fold"/>
</dbReference>
<proteinExistence type="inferred from homology"/>
<protein>
    <recommendedName>
        <fullName evidence="11">Probable nicotinate-nucleotide adenylyltransferase</fullName>
        <ecNumber evidence="11">2.7.7.18</ecNumber>
    </recommendedName>
    <alternativeName>
        <fullName evidence="11">Deamido-NAD(+) diphosphorylase</fullName>
    </alternativeName>
    <alternativeName>
        <fullName evidence="11">Deamido-NAD(+) pyrophosphorylase</fullName>
    </alternativeName>
    <alternativeName>
        <fullName evidence="11">Nicotinate mononucleotide adenylyltransferase</fullName>
        <shortName evidence="11">NaMN adenylyltransferase</shortName>
    </alternativeName>
</protein>
<dbReference type="Pfam" id="PF01467">
    <property type="entry name" value="CTP_transf_like"/>
    <property type="match status" value="1"/>
</dbReference>
<evidence type="ECO:0000256" key="11">
    <source>
        <dbReference type="HAMAP-Rule" id="MF_00244"/>
    </source>
</evidence>
<evidence type="ECO:0000313" key="14">
    <source>
        <dbReference type="Proteomes" id="UP001228044"/>
    </source>
</evidence>
<dbReference type="InterPro" id="IPR004821">
    <property type="entry name" value="Cyt_trans-like"/>
</dbReference>
<comment type="function">
    <text evidence="1 11">Catalyzes the reversible adenylation of nicotinate mononucleotide (NaMN) to nicotinic acid adenine dinucleotide (NaAD).</text>
</comment>
<evidence type="ECO:0000256" key="1">
    <source>
        <dbReference type="ARBA" id="ARBA00002324"/>
    </source>
</evidence>
<dbReference type="PANTHER" id="PTHR39321">
    <property type="entry name" value="NICOTINATE-NUCLEOTIDE ADENYLYLTRANSFERASE-RELATED"/>
    <property type="match status" value="1"/>
</dbReference>
<dbReference type="NCBIfam" id="NF000840">
    <property type="entry name" value="PRK00071.1-3"/>
    <property type="match status" value="1"/>
</dbReference>
<comment type="pathway">
    <text evidence="2 11">Cofactor biosynthesis; NAD(+) biosynthesis; deamido-NAD(+) from nicotinate D-ribonucleotide: step 1/1.</text>
</comment>
<evidence type="ECO:0000256" key="8">
    <source>
        <dbReference type="ARBA" id="ARBA00022840"/>
    </source>
</evidence>
<reference evidence="13 14" key="1">
    <citation type="submission" date="2023-06" db="EMBL/GenBank/DDBJ databases">
        <title>Pelomonas sp. PFR6 16S ribosomal RNA gene Genome sequencing and assembly.</title>
        <authorList>
            <person name="Woo H."/>
        </authorList>
    </citation>
    <scope>NUCLEOTIDE SEQUENCE [LARGE SCALE GENOMIC DNA]</scope>
    <source>
        <strain evidence="13 14">PFR6</strain>
    </source>
</reference>
<dbReference type="EMBL" id="JAUHHC010000002">
    <property type="protein sequence ID" value="MDN3919876.1"/>
    <property type="molecule type" value="Genomic_DNA"/>
</dbReference>
<dbReference type="Gene3D" id="3.40.50.620">
    <property type="entry name" value="HUPs"/>
    <property type="match status" value="1"/>
</dbReference>
<evidence type="ECO:0000256" key="2">
    <source>
        <dbReference type="ARBA" id="ARBA00005019"/>
    </source>
</evidence>
<dbReference type="Proteomes" id="UP001228044">
    <property type="component" value="Unassembled WGS sequence"/>
</dbReference>
<evidence type="ECO:0000256" key="4">
    <source>
        <dbReference type="ARBA" id="ARBA00022642"/>
    </source>
</evidence>
<keyword evidence="6 11" id="KW-0548">Nucleotidyltransferase</keyword>
<dbReference type="InterPro" id="IPR005248">
    <property type="entry name" value="NadD/NMNAT"/>
</dbReference>
<keyword evidence="4 11" id="KW-0662">Pyridine nucleotide biosynthesis</keyword>
<gene>
    <name evidence="11 13" type="primary">nadD</name>
    <name evidence="13" type="ORF">QWJ38_06230</name>
</gene>